<feature type="transmembrane region" description="Helical" evidence="2">
    <location>
        <begin position="430"/>
        <end position="452"/>
    </location>
</feature>
<organism evidence="3">
    <name type="scientific">Timema genevievae</name>
    <name type="common">Walking stick</name>
    <dbReference type="NCBI Taxonomy" id="629358"/>
    <lineage>
        <taxon>Eukaryota</taxon>
        <taxon>Metazoa</taxon>
        <taxon>Ecdysozoa</taxon>
        <taxon>Arthropoda</taxon>
        <taxon>Hexapoda</taxon>
        <taxon>Insecta</taxon>
        <taxon>Pterygota</taxon>
        <taxon>Neoptera</taxon>
        <taxon>Polyneoptera</taxon>
        <taxon>Phasmatodea</taxon>
        <taxon>Timematodea</taxon>
        <taxon>Timematoidea</taxon>
        <taxon>Timematidae</taxon>
        <taxon>Timema</taxon>
    </lineage>
</organism>
<reference evidence="3" key="1">
    <citation type="submission" date="2020-11" db="EMBL/GenBank/DDBJ databases">
        <authorList>
            <person name="Tran Van P."/>
        </authorList>
    </citation>
    <scope>NUCLEOTIDE SEQUENCE</scope>
</reference>
<feature type="compositionally biased region" description="Polar residues" evidence="1">
    <location>
        <begin position="95"/>
        <end position="110"/>
    </location>
</feature>
<feature type="transmembrane region" description="Helical" evidence="2">
    <location>
        <begin position="211"/>
        <end position="236"/>
    </location>
</feature>
<feature type="transmembrane region" description="Helical" evidence="2">
    <location>
        <begin position="519"/>
        <end position="537"/>
    </location>
</feature>
<evidence type="ECO:0000256" key="2">
    <source>
        <dbReference type="SAM" id="Phobius"/>
    </source>
</evidence>
<dbReference type="AlphaFoldDB" id="A0A7R9JQ45"/>
<protein>
    <recommendedName>
        <fullName evidence="4">EGF-like domain-containing protein</fullName>
    </recommendedName>
</protein>
<evidence type="ECO:0000256" key="1">
    <source>
        <dbReference type="SAM" id="MobiDB-lite"/>
    </source>
</evidence>
<keyword evidence="2" id="KW-0812">Transmembrane</keyword>
<feature type="transmembrane region" description="Helical" evidence="2">
    <location>
        <begin position="358"/>
        <end position="377"/>
    </location>
</feature>
<dbReference type="EMBL" id="OE839424">
    <property type="protein sequence ID" value="CAD7587170.1"/>
    <property type="molecule type" value="Genomic_DNA"/>
</dbReference>
<feature type="transmembrane region" description="Helical" evidence="2">
    <location>
        <begin position="257"/>
        <end position="278"/>
    </location>
</feature>
<name>A0A7R9JQ45_TIMGE</name>
<dbReference type="PANTHER" id="PTHR20893:SF2">
    <property type="entry name" value="LD08641P"/>
    <property type="match status" value="1"/>
</dbReference>
<dbReference type="Gene3D" id="2.10.25.10">
    <property type="entry name" value="Laminin"/>
    <property type="match status" value="1"/>
</dbReference>
<dbReference type="PANTHER" id="PTHR20893">
    <property type="entry name" value="LD08641P"/>
    <property type="match status" value="1"/>
</dbReference>
<feature type="region of interest" description="Disordered" evidence="1">
    <location>
        <begin position="85"/>
        <end position="110"/>
    </location>
</feature>
<evidence type="ECO:0000313" key="3">
    <source>
        <dbReference type="EMBL" id="CAD7587170.1"/>
    </source>
</evidence>
<feature type="transmembrane region" description="Helical" evidence="2">
    <location>
        <begin position="290"/>
        <end position="306"/>
    </location>
</feature>
<gene>
    <name evidence="3" type="ORF">TGEB3V08_LOCUS1392</name>
</gene>
<sequence>MNEPNCPPDQQLLRRAYTRCVLVRRAGRASYGEPAADVVTTQVEVIQKWAGRDFPRAVDGDYPGLWRTIPALPLKQCVTEDVDGRGKSVGPEVLQDQSRPTTSTSTSKNVPSTVIKMKAPNKIKKLKLNLNVMILPEMILESVWTCGSRMEGVIKLTSQNPLSLLVKFGIMAAWNATCAENCSGHGECHNGTCLCEIQFDGEECHTPNLSYYVAFASVFFVLALVCLIQLVMCVVAEYQRMKAPSVLRACHITTQKLLYFLVFLAASIRGAYFTSPVAFQEGWSSSLMSVYYPLLLISYCLLQAAFQEGWSSSLMSASFQEGWSSSLMSVNYPLLLISYCLLQAAFQEGWSSSLMSAYYPLLLSGSSLIVCFWAEVFHLRDIRWEKPQFLSKSFLGFVVFNIITYSLLLAEFITTQFTYKSAEEKSFYTHVFNGCYAFLLFIVVVFFLIYGVEVFFKVRGGFLSESPVTSIAAGNRTPASERIHTGPATDKLCESDQTDAYSPLPEQKIDVSQLHQSRFGLLSQALMLMIVVGFLFSETLSEFWKKK</sequence>
<feature type="transmembrane region" description="Helical" evidence="2">
    <location>
        <begin position="327"/>
        <end position="346"/>
    </location>
</feature>
<feature type="transmembrane region" description="Helical" evidence="2">
    <location>
        <begin position="389"/>
        <end position="410"/>
    </location>
</feature>
<keyword evidence="2" id="KW-0472">Membrane</keyword>
<accession>A0A7R9JQ45</accession>
<proteinExistence type="predicted"/>
<evidence type="ECO:0008006" key="4">
    <source>
        <dbReference type="Google" id="ProtNLM"/>
    </source>
</evidence>
<keyword evidence="2" id="KW-1133">Transmembrane helix</keyword>